<keyword evidence="2" id="KW-1185">Reference proteome</keyword>
<reference evidence="1" key="1">
    <citation type="journal article" date="2021" name="Genome Biol. Evol.">
        <title>A High-Quality Reference Genome for a Parasitic Bivalve with Doubly Uniparental Inheritance (Bivalvia: Unionida).</title>
        <authorList>
            <person name="Smith C.H."/>
        </authorList>
    </citation>
    <scope>NUCLEOTIDE SEQUENCE</scope>
    <source>
        <strain evidence="1">CHS0354</strain>
    </source>
</reference>
<dbReference type="SUPFAM" id="SSF52047">
    <property type="entry name" value="RNI-like"/>
    <property type="match status" value="1"/>
</dbReference>
<gene>
    <name evidence="1" type="ORF">CHS0354_014217</name>
</gene>
<proteinExistence type="predicted"/>
<reference evidence="1" key="3">
    <citation type="submission" date="2023-05" db="EMBL/GenBank/DDBJ databases">
        <authorList>
            <person name="Smith C.H."/>
        </authorList>
    </citation>
    <scope>NUCLEOTIDE SEQUENCE</scope>
    <source>
        <strain evidence="1">CHS0354</strain>
        <tissue evidence="1">Mantle</tissue>
    </source>
</reference>
<dbReference type="AlphaFoldDB" id="A0AAE0SZJ5"/>
<evidence type="ECO:0008006" key="3">
    <source>
        <dbReference type="Google" id="ProtNLM"/>
    </source>
</evidence>
<name>A0AAE0SZJ5_9BIVA</name>
<accession>A0AAE0SZJ5</accession>
<organism evidence="1 2">
    <name type="scientific">Potamilus streckersoni</name>
    <dbReference type="NCBI Taxonomy" id="2493646"/>
    <lineage>
        <taxon>Eukaryota</taxon>
        <taxon>Metazoa</taxon>
        <taxon>Spiralia</taxon>
        <taxon>Lophotrochozoa</taxon>
        <taxon>Mollusca</taxon>
        <taxon>Bivalvia</taxon>
        <taxon>Autobranchia</taxon>
        <taxon>Heteroconchia</taxon>
        <taxon>Palaeoheterodonta</taxon>
        <taxon>Unionida</taxon>
        <taxon>Unionoidea</taxon>
        <taxon>Unionidae</taxon>
        <taxon>Ambleminae</taxon>
        <taxon>Lampsilini</taxon>
        <taxon>Potamilus</taxon>
    </lineage>
</organism>
<dbReference type="EMBL" id="JAEAOA010000874">
    <property type="protein sequence ID" value="KAK3600851.1"/>
    <property type="molecule type" value="Genomic_DNA"/>
</dbReference>
<dbReference type="Proteomes" id="UP001195483">
    <property type="component" value="Unassembled WGS sequence"/>
</dbReference>
<protein>
    <recommendedName>
        <fullName evidence="3">F-box/LRR-repeat protein 4</fullName>
    </recommendedName>
</protein>
<evidence type="ECO:0000313" key="1">
    <source>
        <dbReference type="EMBL" id="KAK3600851.1"/>
    </source>
</evidence>
<sequence>MVKSLVDICLSRIQISLDLVSNAGRYLPRVYKEILIQRIAAHDQLTESYLPYVSYNLFSESVRKIDFYRCEQITDKVLELISSSRCKLDQLTIHGCNQITGACEVVCNNPSIRNLILRGIEEKGDNYMGSRNQDDARHNELITMMSRLCHNLEELDCELFQLNDECLECLGQFCPNLIKLNLHGCVRFHGEALIKLSIGCNQLQNLDMSYCGVWQEHEREALWTLPTSLTHLSLCGVLLSDKTILTECLQRLKKLKSVRLCGVPALDDSSLEKILQYTGACLLELDLSGGQGTALTDAGLSFVTQYCIRLESLAISLLRNVTGISLIPIFQNPERAACIKSLFLSVRNLDSEMLFFVAESCLNLERLEVSGVFCVNDKLLFSLSEGCPRLEDLGLKGCTQVTDEGVCRVAQSCPLKKIVLAGINNLTDRSIITLANNCHMLHEIYLNGCYKVSELAIRYLVDCCIPRLYYRHVTPNANPNQLMAKNLDTGQYCQVDGMIYNAL</sequence>
<dbReference type="InterPro" id="IPR032675">
    <property type="entry name" value="LRR_dom_sf"/>
</dbReference>
<dbReference type="SMART" id="SM00367">
    <property type="entry name" value="LRR_CC"/>
    <property type="match status" value="9"/>
</dbReference>
<dbReference type="GO" id="GO:0019005">
    <property type="term" value="C:SCF ubiquitin ligase complex"/>
    <property type="evidence" value="ECO:0007669"/>
    <property type="project" value="TreeGrafter"/>
</dbReference>
<dbReference type="Gene3D" id="3.80.10.10">
    <property type="entry name" value="Ribonuclease Inhibitor"/>
    <property type="match status" value="4"/>
</dbReference>
<evidence type="ECO:0000313" key="2">
    <source>
        <dbReference type="Proteomes" id="UP001195483"/>
    </source>
</evidence>
<dbReference type="InterPro" id="IPR006553">
    <property type="entry name" value="Leu-rich_rpt_Cys-con_subtyp"/>
</dbReference>
<dbReference type="PANTHER" id="PTHR13318">
    <property type="entry name" value="PARTNER OF PAIRED, ISOFORM B-RELATED"/>
    <property type="match status" value="1"/>
</dbReference>
<dbReference type="GO" id="GO:0031146">
    <property type="term" value="P:SCF-dependent proteasomal ubiquitin-dependent protein catabolic process"/>
    <property type="evidence" value="ECO:0007669"/>
    <property type="project" value="TreeGrafter"/>
</dbReference>
<comment type="caution">
    <text evidence="1">The sequence shown here is derived from an EMBL/GenBank/DDBJ whole genome shotgun (WGS) entry which is preliminary data.</text>
</comment>
<reference evidence="1" key="2">
    <citation type="journal article" date="2021" name="Genome Biol. Evol.">
        <title>Developing a high-quality reference genome for a parasitic bivalve with doubly uniparental inheritance (Bivalvia: Unionida).</title>
        <authorList>
            <person name="Smith C.H."/>
        </authorList>
    </citation>
    <scope>NUCLEOTIDE SEQUENCE</scope>
    <source>
        <strain evidence="1">CHS0354</strain>
        <tissue evidence="1">Mantle</tissue>
    </source>
</reference>